<reference evidence="4 5" key="1">
    <citation type="submission" date="2015-12" db="EMBL/GenBank/DDBJ databases">
        <title>Dictyostelia acquired genes for synthesis and detection of signals that induce cell-type specialization by lateral gene transfer from prokaryotes.</title>
        <authorList>
            <person name="Gloeckner G."/>
            <person name="Schaap P."/>
        </authorList>
    </citation>
    <scope>NUCLEOTIDE SEQUENCE [LARGE SCALE GENOMIC DNA]</scope>
    <source>
        <strain evidence="4 5">TK</strain>
    </source>
</reference>
<evidence type="ECO:0000256" key="1">
    <source>
        <dbReference type="PROSITE-ProRule" id="PRU00176"/>
    </source>
</evidence>
<evidence type="ECO:0000259" key="3">
    <source>
        <dbReference type="PROSITE" id="PS50102"/>
    </source>
</evidence>
<dbReference type="EMBL" id="LODT01000022">
    <property type="protein sequence ID" value="KYQ94310.1"/>
    <property type="molecule type" value="Genomic_DNA"/>
</dbReference>
<dbReference type="InParanoid" id="A0A151ZK98"/>
<gene>
    <name evidence="4" type="ORF">DLAC_04609</name>
</gene>
<evidence type="ECO:0000256" key="2">
    <source>
        <dbReference type="SAM" id="MobiDB-lite"/>
    </source>
</evidence>
<feature type="region of interest" description="Disordered" evidence="2">
    <location>
        <begin position="251"/>
        <end position="291"/>
    </location>
</feature>
<dbReference type="AlphaFoldDB" id="A0A151ZK98"/>
<keyword evidence="1" id="KW-0694">RNA-binding</keyword>
<organism evidence="4 5">
    <name type="scientific">Tieghemostelium lacteum</name>
    <name type="common">Slime mold</name>
    <name type="synonym">Dictyostelium lacteum</name>
    <dbReference type="NCBI Taxonomy" id="361077"/>
    <lineage>
        <taxon>Eukaryota</taxon>
        <taxon>Amoebozoa</taxon>
        <taxon>Evosea</taxon>
        <taxon>Eumycetozoa</taxon>
        <taxon>Dictyostelia</taxon>
        <taxon>Dictyosteliales</taxon>
        <taxon>Raperosteliaceae</taxon>
        <taxon>Tieghemostelium</taxon>
    </lineage>
</organism>
<keyword evidence="5" id="KW-1185">Reference proteome</keyword>
<comment type="caution">
    <text evidence="4">The sequence shown here is derived from an EMBL/GenBank/DDBJ whole genome shotgun (WGS) entry which is preliminary data.</text>
</comment>
<dbReference type="Pfam" id="PF00076">
    <property type="entry name" value="RRM_1"/>
    <property type="match status" value="1"/>
</dbReference>
<dbReference type="InterPro" id="IPR000504">
    <property type="entry name" value="RRM_dom"/>
</dbReference>
<feature type="compositionally biased region" description="Low complexity" evidence="2">
    <location>
        <begin position="269"/>
        <end position="291"/>
    </location>
</feature>
<dbReference type="PROSITE" id="PS50102">
    <property type="entry name" value="RRM"/>
    <property type="match status" value="1"/>
</dbReference>
<dbReference type="PANTHER" id="PTHR32343:SF10">
    <property type="entry name" value="RNA-BINDING REGION RNP-1 DOMAIN-CONTAINING PROTEIN"/>
    <property type="match status" value="1"/>
</dbReference>
<evidence type="ECO:0000313" key="5">
    <source>
        <dbReference type="Proteomes" id="UP000076078"/>
    </source>
</evidence>
<dbReference type="FunCoup" id="A0A151ZK98">
    <property type="interactions" value="58"/>
</dbReference>
<dbReference type="Gene3D" id="3.30.70.330">
    <property type="match status" value="1"/>
</dbReference>
<dbReference type="GO" id="GO:0003723">
    <property type="term" value="F:RNA binding"/>
    <property type="evidence" value="ECO:0007669"/>
    <property type="project" value="UniProtKB-UniRule"/>
</dbReference>
<dbReference type="SMART" id="SM00360">
    <property type="entry name" value="RRM"/>
    <property type="match status" value="1"/>
</dbReference>
<name>A0A151ZK98_TIELA</name>
<feature type="compositionally biased region" description="Basic and acidic residues" evidence="2">
    <location>
        <begin position="254"/>
        <end position="268"/>
    </location>
</feature>
<protein>
    <submittedName>
        <fullName evidence="4">RNA-binding region RNP-1 domain-containing protein</fullName>
    </submittedName>
</protein>
<dbReference type="OMA" id="HLEMQSE"/>
<feature type="domain" description="RRM" evidence="3">
    <location>
        <begin position="5"/>
        <end position="80"/>
    </location>
</feature>
<proteinExistence type="predicted"/>
<dbReference type="OrthoDB" id="7763451at2759"/>
<dbReference type="InterPro" id="IPR035979">
    <property type="entry name" value="RBD_domain_sf"/>
</dbReference>
<evidence type="ECO:0000313" key="4">
    <source>
        <dbReference type="EMBL" id="KYQ94310.1"/>
    </source>
</evidence>
<dbReference type="InterPro" id="IPR012677">
    <property type="entry name" value="Nucleotide-bd_a/b_plait_sf"/>
</dbReference>
<dbReference type="SUPFAM" id="SSF54928">
    <property type="entry name" value="RNA-binding domain, RBD"/>
    <property type="match status" value="1"/>
</dbReference>
<sequence>MNPDLTVFVSNISLKANSKSVSDFFSFCGKIVNLVLRNDQTGSSQESLVMFETDSAAKTALLLTNALIVDKVITVVPYNPAVHGVLQEPLDEDANNNQIYRSVEPQEITNREYTVPDDQRTKTSTLASLVAAGYSLGQDALIKAKTVDEEHMISLKLKVGAEAVKAKANEINNKLHISEGAAAIKSTVVEKAKVVDERFQISGMFKSATDFLSQQGSALVAKVNDENAIYTPFVSNVKAVGNSIKEQVQQTVNETEKAIDEKKKEREQQQNPQPQSPPIQSTQQEEFSNQL</sequence>
<dbReference type="STRING" id="361077.A0A151ZK98"/>
<dbReference type="Proteomes" id="UP000076078">
    <property type="component" value="Unassembled WGS sequence"/>
</dbReference>
<dbReference type="PANTHER" id="PTHR32343">
    <property type="entry name" value="SERINE/ARGININE-RICH SPLICING FACTOR"/>
    <property type="match status" value="1"/>
</dbReference>
<accession>A0A151ZK98</accession>